<organism evidence="1 2">
    <name type="scientific">Dermatophagoides pteronyssinus</name>
    <name type="common">European house dust mite</name>
    <dbReference type="NCBI Taxonomy" id="6956"/>
    <lineage>
        <taxon>Eukaryota</taxon>
        <taxon>Metazoa</taxon>
        <taxon>Ecdysozoa</taxon>
        <taxon>Arthropoda</taxon>
        <taxon>Chelicerata</taxon>
        <taxon>Arachnida</taxon>
        <taxon>Acari</taxon>
        <taxon>Acariformes</taxon>
        <taxon>Sarcoptiformes</taxon>
        <taxon>Astigmata</taxon>
        <taxon>Psoroptidia</taxon>
        <taxon>Analgoidea</taxon>
        <taxon>Pyroglyphidae</taxon>
        <taxon>Dermatophagoidinae</taxon>
        <taxon>Dermatophagoides</taxon>
    </lineage>
</organism>
<comment type="caution">
    <text evidence="1">The sequence shown here is derived from an EMBL/GenBank/DDBJ whole genome shotgun (WGS) entry which is preliminary data.</text>
</comment>
<accession>A0ABQ8JFT0</accession>
<keyword evidence="2" id="KW-1185">Reference proteome</keyword>
<gene>
    <name evidence="1" type="ORF">DERP_010590</name>
</gene>
<protein>
    <submittedName>
        <fullName evidence="1">Uncharacterized protein</fullName>
    </submittedName>
</protein>
<reference evidence="1 2" key="2">
    <citation type="journal article" date="2022" name="Mol. Biol. Evol.">
        <title>Comparative Genomics Reveals Insights into the Divergent Evolution of Astigmatic Mites and Household Pest Adaptations.</title>
        <authorList>
            <person name="Xiong Q."/>
            <person name="Wan A.T."/>
            <person name="Liu X."/>
            <person name="Fung C.S."/>
            <person name="Xiao X."/>
            <person name="Malainual N."/>
            <person name="Hou J."/>
            <person name="Wang L."/>
            <person name="Wang M."/>
            <person name="Yang K.Y."/>
            <person name="Cui Y."/>
            <person name="Leung E.L."/>
            <person name="Nong W."/>
            <person name="Shin S.K."/>
            <person name="Au S.W."/>
            <person name="Jeong K.Y."/>
            <person name="Chew F.T."/>
            <person name="Hui J.H."/>
            <person name="Leung T.F."/>
            <person name="Tungtrongchitr A."/>
            <person name="Zhong N."/>
            <person name="Liu Z."/>
            <person name="Tsui S.K."/>
        </authorList>
    </citation>
    <scope>NUCLEOTIDE SEQUENCE [LARGE SCALE GENOMIC DNA]</scope>
    <source>
        <strain evidence="1">Derp</strain>
    </source>
</reference>
<name>A0ABQ8JFT0_DERPT</name>
<evidence type="ECO:0000313" key="1">
    <source>
        <dbReference type="EMBL" id="KAH9421453.1"/>
    </source>
</evidence>
<dbReference type="Proteomes" id="UP000887458">
    <property type="component" value="Unassembled WGS sequence"/>
</dbReference>
<evidence type="ECO:0000313" key="2">
    <source>
        <dbReference type="Proteomes" id="UP000887458"/>
    </source>
</evidence>
<sequence length="65" mass="7520">MSLILSIIFVITNSLILFSVIVSALEIQSIFLVEFFHPFLQLRGNPCNFSEFNFLKTLFFNGKFL</sequence>
<proteinExistence type="predicted"/>
<reference evidence="1 2" key="1">
    <citation type="journal article" date="2018" name="J. Allergy Clin. Immunol.">
        <title>High-quality assembly of Dermatophagoides pteronyssinus genome and transcriptome reveals a wide range of novel allergens.</title>
        <authorList>
            <person name="Liu X.Y."/>
            <person name="Yang K.Y."/>
            <person name="Wang M.Q."/>
            <person name="Kwok J.S."/>
            <person name="Zeng X."/>
            <person name="Yang Z."/>
            <person name="Xiao X.J."/>
            <person name="Lau C.P."/>
            <person name="Li Y."/>
            <person name="Huang Z.M."/>
            <person name="Ba J.G."/>
            <person name="Yim A.K."/>
            <person name="Ouyang C.Y."/>
            <person name="Ngai S.M."/>
            <person name="Chan T.F."/>
            <person name="Leung E.L."/>
            <person name="Liu L."/>
            <person name="Liu Z.G."/>
            <person name="Tsui S.K."/>
        </authorList>
    </citation>
    <scope>NUCLEOTIDE SEQUENCE [LARGE SCALE GENOMIC DNA]</scope>
    <source>
        <strain evidence="1">Derp</strain>
    </source>
</reference>
<dbReference type="EMBL" id="NJHN03000041">
    <property type="protein sequence ID" value="KAH9421453.1"/>
    <property type="molecule type" value="Genomic_DNA"/>
</dbReference>